<gene>
    <name evidence="8" type="ORF">DSM00_2987</name>
</gene>
<evidence type="ECO:0000256" key="5">
    <source>
        <dbReference type="ARBA" id="ARBA00022777"/>
    </source>
</evidence>
<dbReference type="CDD" id="cd00075">
    <property type="entry name" value="HATPase"/>
    <property type="match status" value="1"/>
</dbReference>
<dbReference type="SMART" id="SM00387">
    <property type="entry name" value="HATPase_c"/>
    <property type="match status" value="1"/>
</dbReference>
<dbReference type="InterPro" id="IPR003661">
    <property type="entry name" value="HisK_dim/P_dom"/>
</dbReference>
<dbReference type="RefSeq" id="WP_128758734.1">
    <property type="nucleotide sequence ID" value="NZ_QOVM01000008.1"/>
</dbReference>
<dbReference type="SUPFAM" id="SSF55781">
    <property type="entry name" value="GAF domain-like"/>
    <property type="match status" value="1"/>
</dbReference>
<protein>
    <recommendedName>
        <fullName evidence="2">histidine kinase</fullName>
        <ecNumber evidence="2">2.7.13.3</ecNumber>
    </recommendedName>
</protein>
<dbReference type="Gene3D" id="3.30.565.10">
    <property type="entry name" value="Histidine kinase-like ATPase, C-terminal domain"/>
    <property type="match status" value="1"/>
</dbReference>
<dbReference type="AlphaFoldDB" id="A0A4Q0P300"/>
<reference evidence="8 9" key="1">
    <citation type="submission" date="2018-07" db="EMBL/GenBank/DDBJ databases">
        <title>Leeuwenhoekiella genomics.</title>
        <authorList>
            <person name="Tahon G."/>
            <person name="Willems A."/>
        </authorList>
    </citation>
    <scope>NUCLEOTIDE SEQUENCE [LARGE SCALE GENOMIC DNA]</scope>
    <source>
        <strain evidence="8 9">LMG 22550</strain>
    </source>
</reference>
<dbReference type="EC" id="2.7.13.3" evidence="2"/>
<proteinExistence type="predicted"/>
<evidence type="ECO:0000313" key="8">
    <source>
        <dbReference type="EMBL" id="RXG20438.1"/>
    </source>
</evidence>
<evidence type="ECO:0000256" key="6">
    <source>
        <dbReference type="ARBA" id="ARBA00023012"/>
    </source>
</evidence>
<sequence length="389" mass="43106">MIPKDIVRIQKLADLDLDYEALRNEFGPLSTLAAKVAGTELSEVNLIDNYTQWTVASSCNEFSQMNREDSICNITIQEDTDFKSRVDLDPRFNQSSFVTKEGYKFYYGIPLKLNDNIAVGTLCVGSKHIEDLSEAQIQQLHIIAKQIVKQLELKYELQKAKQSIYDEKLIKLRLAHDIRSPLSGISQLVEHIDYENLSKTEIKEIVDSISSAAAGILQLTSDILKDDNFGSTHVDEATFTVESLGKKLTDLYAPQAKSKGISLSINAESNPLKFPKRNLLPLVGNLIANAIKFTQSQEQVEVALNITNSEQRKILSITVADSGIGMTQSQVNSILNTQSVHKNGTSGELGYGMGLLFVKELVANLEGIMSIESEKNNGTKIQIQIPIVE</sequence>
<dbReference type="GO" id="GO:0000155">
    <property type="term" value="F:phosphorelay sensor kinase activity"/>
    <property type="evidence" value="ECO:0007669"/>
    <property type="project" value="InterPro"/>
</dbReference>
<dbReference type="InterPro" id="IPR005467">
    <property type="entry name" value="His_kinase_dom"/>
</dbReference>
<evidence type="ECO:0000259" key="7">
    <source>
        <dbReference type="PROSITE" id="PS50109"/>
    </source>
</evidence>
<dbReference type="OrthoDB" id="9811889at2"/>
<name>A0A4Q0P300_9FLAO</name>
<dbReference type="Gene3D" id="1.10.287.130">
    <property type="match status" value="1"/>
</dbReference>
<dbReference type="CDD" id="cd00082">
    <property type="entry name" value="HisKA"/>
    <property type="match status" value="1"/>
</dbReference>
<accession>A0A4Q0P300</accession>
<evidence type="ECO:0000256" key="4">
    <source>
        <dbReference type="ARBA" id="ARBA00022679"/>
    </source>
</evidence>
<dbReference type="InterPro" id="IPR036890">
    <property type="entry name" value="HATPase_C_sf"/>
</dbReference>
<keyword evidence="9" id="KW-1185">Reference proteome</keyword>
<feature type="domain" description="Histidine kinase" evidence="7">
    <location>
        <begin position="173"/>
        <end position="389"/>
    </location>
</feature>
<dbReference type="InterPro" id="IPR029016">
    <property type="entry name" value="GAF-like_dom_sf"/>
</dbReference>
<keyword evidence="3" id="KW-0597">Phosphoprotein</keyword>
<evidence type="ECO:0000256" key="1">
    <source>
        <dbReference type="ARBA" id="ARBA00000085"/>
    </source>
</evidence>
<dbReference type="PANTHER" id="PTHR43711">
    <property type="entry name" value="TWO-COMPONENT HISTIDINE KINASE"/>
    <property type="match status" value="1"/>
</dbReference>
<keyword evidence="4" id="KW-0808">Transferase</keyword>
<dbReference type="InterPro" id="IPR004358">
    <property type="entry name" value="Sig_transdc_His_kin-like_C"/>
</dbReference>
<dbReference type="Pfam" id="PF02518">
    <property type="entry name" value="HATPase_c"/>
    <property type="match status" value="1"/>
</dbReference>
<dbReference type="SUPFAM" id="SSF47384">
    <property type="entry name" value="Homodimeric domain of signal transducing histidine kinase"/>
    <property type="match status" value="1"/>
</dbReference>
<dbReference type="EMBL" id="QOVM01000008">
    <property type="protein sequence ID" value="RXG20438.1"/>
    <property type="molecule type" value="Genomic_DNA"/>
</dbReference>
<evidence type="ECO:0000313" key="9">
    <source>
        <dbReference type="Proteomes" id="UP000289238"/>
    </source>
</evidence>
<dbReference type="Gene3D" id="3.30.450.40">
    <property type="match status" value="1"/>
</dbReference>
<dbReference type="InterPro" id="IPR003594">
    <property type="entry name" value="HATPase_dom"/>
</dbReference>
<comment type="catalytic activity">
    <reaction evidence="1">
        <text>ATP + protein L-histidine = ADP + protein N-phospho-L-histidine.</text>
        <dbReference type="EC" id="2.7.13.3"/>
    </reaction>
</comment>
<dbReference type="Proteomes" id="UP000289238">
    <property type="component" value="Unassembled WGS sequence"/>
</dbReference>
<evidence type="ECO:0000256" key="3">
    <source>
        <dbReference type="ARBA" id="ARBA00022553"/>
    </source>
</evidence>
<keyword evidence="6" id="KW-0902">Two-component regulatory system</keyword>
<dbReference type="PANTHER" id="PTHR43711:SF1">
    <property type="entry name" value="HISTIDINE KINASE 1"/>
    <property type="match status" value="1"/>
</dbReference>
<dbReference type="InterPro" id="IPR050736">
    <property type="entry name" value="Sensor_HK_Regulatory"/>
</dbReference>
<dbReference type="PROSITE" id="PS50109">
    <property type="entry name" value="HIS_KIN"/>
    <property type="match status" value="1"/>
</dbReference>
<evidence type="ECO:0000256" key="2">
    <source>
        <dbReference type="ARBA" id="ARBA00012438"/>
    </source>
</evidence>
<organism evidence="8 9">
    <name type="scientific">Leeuwenhoekiella aequorea</name>
    <dbReference type="NCBI Taxonomy" id="283736"/>
    <lineage>
        <taxon>Bacteria</taxon>
        <taxon>Pseudomonadati</taxon>
        <taxon>Bacteroidota</taxon>
        <taxon>Flavobacteriia</taxon>
        <taxon>Flavobacteriales</taxon>
        <taxon>Flavobacteriaceae</taxon>
        <taxon>Leeuwenhoekiella</taxon>
    </lineage>
</organism>
<keyword evidence="5 8" id="KW-0418">Kinase</keyword>
<dbReference type="SUPFAM" id="SSF55874">
    <property type="entry name" value="ATPase domain of HSP90 chaperone/DNA topoisomerase II/histidine kinase"/>
    <property type="match status" value="1"/>
</dbReference>
<dbReference type="PRINTS" id="PR00344">
    <property type="entry name" value="BCTRLSENSOR"/>
</dbReference>
<dbReference type="InterPro" id="IPR036097">
    <property type="entry name" value="HisK_dim/P_sf"/>
</dbReference>
<comment type="caution">
    <text evidence="8">The sequence shown here is derived from an EMBL/GenBank/DDBJ whole genome shotgun (WGS) entry which is preliminary data.</text>
</comment>